<dbReference type="InterPro" id="IPR000835">
    <property type="entry name" value="HTH_MarR-typ"/>
</dbReference>
<keyword evidence="3" id="KW-0804">Transcription</keyword>
<sequence>MRPPIDRPGGIDGQPGYLLVKLGGAVGARFEQALTPLGLKARHVRVLESLRDDTRSQRELGLHTGMDRTTMVSVIDDLERLGHVRRERSPTDRRKHVVTVTDEGRTAFAEAMTLLADAQAAFFAPLSANEQAQLLHLMSRLFSPDLTTCDPAPTTPRRPT</sequence>
<evidence type="ECO:0000256" key="1">
    <source>
        <dbReference type="ARBA" id="ARBA00023015"/>
    </source>
</evidence>
<proteinExistence type="predicted"/>
<gene>
    <name evidence="5" type="ORF">DFJ69_6511</name>
</gene>
<accession>A0A3D9T3G3</accession>
<dbReference type="EMBL" id="QTTT01000001">
    <property type="protein sequence ID" value="REF00914.1"/>
    <property type="molecule type" value="Genomic_DNA"/>
</dbReference>
<name>A0A3D9T3G3_9ACTN</name>
<evidence type="ECO:0000256" key="3">
    <source>
        <dbReference type="ARBA" id="ARBA00023163"/>
    </source>
</evidence>
<dbReference type="Proteomes" id="UP000256661">
    <property type="component" value="Unassembled WGS sequence"/>
</dbReference>
<dbReference type="PROSITE" id="PS01117">
    <property type="entry name" value="HTH_MARR_1"/>
    <property type="match status" value="1"/>
</dbReference>
<keyword evidence="1" id="KW-0805">Transcription regulation</keyword>
<dbReference type="InterPro" id="IPR036390">
    <property type="entry name" value="WH_DNA-bd_sf"/>
</dbReference>
<protein>
    <submittedName>
        <fullName evidence="5">DNA-binding MarR family transcriptional regulator</fullName>
    </submittedName>
</protein>
<evidence type="ECO:0000313" key="6">
    <source>
        <dbReference type="Proteomes" id="UP000256661"/>
    </source>
</evidence>
<dbReference type="InterPro" id="IPR036388">
    <property type="entry name" value="WH-like_DNA-bd_sf"/>
</dbReference>
<dbReference type="InterPro" id="IPR023187">
    <property type="entry name" value="Tscrpt_reg_MarR-type_CS"/>
</dbReference>
<dbReference type="PANTHER" id="PTHR33164:SF43">
    <property type="entry name" value="HTH-TYPE TRANSCRIPTIONAL REPRESSOR YETL"/>
    <property type="match status" value="1"/>
</dbReference>
<dbReference type="InterPro" id="IPR039422">
    <property type="entry name" value="MarR/SlyA-like"/>
</dbReference>
<evidence type="ECO:0000313" key="5">
    <source>
        <dbReference type="EMBL" id="REF00914.1"/>
    </source>
</evidence>
<comment type="caution">
    <text evidence="5">The sequence shown here is derived from an EMBL/GenBank/DDBJ whole genome shotgun (WGS) entry which is preliminary data.</text>
</comment>
<dbReference type="PROSITE" id="PS50995">
    <property type="entry name" value="HTH_MARR_2"/>
    <property type="match status" value="1"/>
</dbReference>
<feature type="domain" description="HTH marR-type" evidence="4">
    <location>
        <begin position="12"/>
        <end position="143"/>
    </location>
</feature>
<dbReference type="SUPFAM" id="SSF46785">
    <property type="entry name" value="Winged helix' DNA-binding domain"/>
    <property type="match status" value="1"/>
</dbReference>
<dbReference type="AlphaFoldDB" id="A0A3D9T3G3"/>
<dbReference type="RefSeq" id="WP_116026015.1">
    <property type="nucleotide sequence ID" value="NZ_QTTT01000001.1"/>
</dbReference>
<dbReference type="GO" id="GO:0003700">
    <property type="term" value="F:DNA-binding transcription factor activity"/>
    <property type="evidence" value="ECO:0007669"/>
    <property type="project" value="InterPro"/>
</dbReference>
<reference evidence="5 6" key="1">
    <citation type="submission" date="2018-08" db="EMBL/GenBank/DDBJ databases">
        <title>Sequencing the genomes of 1000 actinobacteria strains.</title>
        <authorList>
            <person name="Klenk H.-P."/>
        </authorList>
    </citation>
    <scope>NUCLEOTIDE SEQUENCE [LARGE SCALE GENOMIC DNA]</scope>
    <source>
        <strain evidence="5 6">DSM 43927</strain>
    </source>
</reference>
<evidence type="ECO:0000259" key="4">
    <source>
        <dbReference type="PROSITE" id="PS50995"/>
    </source>
</evidence>
<dbReference type="PANTHER" id="PTHR33164">
    <property type="entry name" value="TRANSCRIPTIONAL REGULATOR, MARR FAMILY"/>
    <property type="match status" value="1"/>
</dbReference>
<dbReference type="SMART" id="SM00347">
    <property type="entry name" value="HTH_MARR"/>
    <property type="match status" value="1"/>
</dbReference>
<organism evidence="5 6">
    <name type="scientific">Thermomonospora umbrina</name>
    <dbReference type="NCBI Taxonomy" id="111806"/>
    <lineage>
        <taxon>Bacteria</taxon>
        <taxon>Bacillati</taxon>
        <taxon>Actinomycetota</taxon>
        <taxon>Actinomycetes</taxon>
        <taxon>Streptosporangiales</taxon>
        <taxon>Thermomonosporaceae</taxon>
        <taxon>Thermomonospora</taxon>
    </lineage>
</organism>
<dbReference type="Gene3D" id="1.10.10.10">
    <property type="entry name" value="Winged helix-like DNA-binding domain superfamily/Winged helix DNA-binding domain"/>
    <property type="match status" value="1"/>
</dbReference>
<dbReference type="GO" id="GO:0003677">
    <property type="term" value="F:DNA binding"/>
    <property type="evidence" value="ECO:0007669"/>
    <property type="project" value="UniProtKB-KW"/>
</dbReference>
<keyword evidence="2 5" id="KW-0238">DNA-binding</keyword>
<dbReference type="GO" id="GO:0006950">
    <property type="term" value="P:response to stress"/>
    <property type="evidence" value="ECO:0007669"/>
    <property type="project" value="TreeGrafter"/>
</dbReference>
<dbReference type="OrthoDB" id="391755at2"/>
<dbReference type="Pfam" id="PF12802">
    <property type="entry name" value="MarR_2"/>
    <property type="match status" value="1"/>
</dbReference>
<dbReference type="PRINTS" id="PR00598">
    <property type="entry name" value="HTHMARR"/>
</dbReference>
<keyword evidence="6" id="KW-1185">Reference proteome</keyword>
<evidence type="ECO:0000256" key="2">
    <source>
        <dbReference type="ARBA" id="ARBA00023125"/>
    </source>
</evidence>